<dbReference type="Proteomes" id="UP001458880">
    <property type="component" value="Unassembled WGS sequence"/>
</dbReference>
<feature type="compositionally biased region" description="Basic and acidic residues" evidence="1">
    <location>
        <begin position="337"/>
        <end position="368"/>
    </location>
</feature>
<dbReference type="EMBL" id="JASPKY010000245">
    <property type="protein sequence ID" value="KAK9717218.1"/>
    <property type="molecule type" value="Genomic_DNA"/>
</dbReference>
<feature type="signal peptide" evidence="2">
    <location>
        <begin position="1"/>
        <end position="17"/>
    </location>
</feature>
<feature type="compositionally biased region" description="Basic and acidic residues" evidence="1">
    <location>
        <begin position="683"/>
        <end position="695"/>
    </location>
</feature>
<organism evidence="3 4">
    <name type="scientific">Popillia japonica</name>
    <name type="common">Japanese beetle</name>
    <dbReference type="NCBI Taxonomy" id="7064"/>
    <lineage>
        <taxon>Eukaryota</taxon>
        <taxon>Metazoa</taxon>
        <taxon>Ecdysozoa</taxon>
        <taxon>Arthropoda</taxon>
        <taxon>Hexapoda</taxon>
        <taxon>Insecta</taxon>
        <taxon>Pterygota</taxon>
        <taxon>Neoptera</taxon>
        <taxon>Endopterygota</taxon>
        <taxon>Coleoptera</taxon>
        <taxon>Polyphaga</taxon>
        <taxon>Scarabaeiformia</taxon>
        <taxon>Scarabaeidae</taxon>
        <taxon>Rutelinae</taxon>
        <taxon>Popillia</taxon>
    </lineage>
</organism>
<feature type="chain" id="PRO_5043373889" evidence="2">
    <location>
        <begin position="18"/>
        <end position="727"/>
    </location>
</feature>
<feature type="compositionally biased region" description="Basic residues" evidence="1">
    <location>
        <begin position="369"/>
        <end position="385"/>
    </location>
</feature>
<gene>
    <name evidence="3" type="ORF">QE152_g24304</name>
</gene>
<accession>A0AAW1KG97</accession>
<proteinExistence type="predicted"/>
<sequence>MHFNHLIVFLLIGVVYSERYTRVYYKNEPYGNLPLSRSRKYRVVEGEEDITQDSAGHRLRFAYNPQIVRSGMNRPILGYNSLKSLRDSREINPIFASSRRFEFRPQPLQQHQEPLPVNSIKQHDFVINRPVFRYKLLPEDKYVVQQSLPPVHYVRRPNRIYYVDDPYQNLRDENVLEDEQPLKFSKINQNERLGLYRPVAQEKYPEMVYSPRYAHSKDNINPVPSSSHLPEYISDAGGDGEYSYYSPSYKYGGGGGGGGGLGGAGGGGLGGGSGGGGGGGGLEKSYIEKENKKSSGNLYHEEDGKKRDEYKEDEQKFKKDEEAVKHKSSDSGEYSSEELKKKNVEDQEKYNGGKSYKQEEQNENEKKNKSTHKKGHIVRSFKNSHHKEETGNNEEYYDEEHDVGDSFKFDASAGHFGENKAEAFKGDHEQKEYLANEKVDKGSHEAAEVAEKVKEAKNENKESKEESSSKHYGNHDHKDEQSLLGHQESQPLQQHQELLALNSIKQHDFVINRPVFKYKLLPEDKYVVQQSLPPVHCVRRPNWIYYAEDPYQNLRDENVLEDKRPLKFSKINQNARLRLYRPVPQEKYPEMVYSPRYAYSKDNINPVPSSSHLPEYISDGGGDREYSYYSPSYKYGGGGGGGGGLVGESGGGEKAYIEKENKKSSGNLYHEEDGKKWDEYKEDEQKFKKDEEAVKHKSSHSGDYSSEKLKKKNIEGQEKYTGGETYK</sequence>
<protein>
    <submittedName>
        <fullName evidence="3">Uncharacterized protein</fullName>
    </submittedName>
</protein>
<dbReference type="AlphaFoldDB" id="A0AAW1KG97"/>
<feature type="compositionally biased region" description="Basic and acidic residues" evidence="1">
    <location>
        <begin position="705"/>
        <end position="718"/>
    </location>
</feature>
<dbReference type="Pfam" id="PF16009">
    <property type="entry name" value="DUF4779"/>
    <property type="match status" value="1"/>
</dbReference>
<evidence type="ECO:0000256" key="1">
    <source>
        <dbReference type="SAM" id="MobiDB-lite"/>
    </source>
</evidence>
<dbReference type="InterPro" id="IPR031959">
    <property type="entry name" value="DUF4779"/>
</dbReference>
<comment type="caution">
    <text evidence="3">The sequence shown here is derived from an EMBL/GenBank/DDBJ whole genome shotgun (WGS) entry which is preliminary data.</text>
</comment>
<feature type="compositionally biased region" description="Acidic residues" evidence="1">
    <location>
        <begin position="391"/>
        <end position="402"/>
    </location>
</feature>
<evidence type="ECO:0000313" key="4">
    <source>
        <dbReference type="Proteomes" id="UP001458880"/>
    </source>
</evidence>
<keyword evidence="2" id="KW-0732">Signal</keyword>
<feature type="compositionally biased region" description="Basic and acidic residues" evidence="1">
    <location>
        <begin position="417"/>
        <end position="479"/>
    </location>
</feature>
<keyword evidence="4" id="KW-1185">Reference proteome</keyword>
<reference evidence="3 4" key="1">
    <citation type="journal article" date="2024" name="BMC Genomics">
        <title>De novo assembly and annotation of Popillia japonica's genome with initial clues to its potential as an invasive pest.</title>
        <authorList>
            <person name="Cucini C."/>
            <person name="Boschi S."/>
            <person name="Funari R."/>
            <person name="Cardaioli E."/>
            <person name="Iannotti N."/>
            <person name="Marturano G."/>
            <person name="Paoli F."/>
            <person name="Bruttini M."/>
            <person name="Carapelli A."/>
            <person name="Frati F."/>
            <person name="Nardi F."/>
        </authorList>
    </citation>
    <scope>NUCLEOTIDE SEQUENCE [LARGE SCALE GENOMIC DNA]</scope>
    <source>
        <strain evidence="3">DMR45628</strain>
    </source>
</reference>
<feature type="region of interest" description="Disordered" evidence="1">
    <location>
        <begin position="683"/>
        <end position="727"/>
    </location>
</feature>
<feature type="compositionally biased region" description="Basic and acidic residues" evidence="1">
    <location>
        <begin position="285"/>
        <end position="330"/>
    </location>
</feature>
<evidence type="ECO:0000313" key="3">
    <source>
        <dbReference type="EMBL" id="KAK9717218.1"/>
    </source>
</evidence>
<name>A0AAW1KG97_POPJA</name>
<evidence type="ECO:0000256" key="2">
    <source>
        <dbReference type="SAM" id="SignalP"/>
    </source>
</evidence>
<feature type="region of interest" description="Disordered" evidence="1">
    <location>
        <begin position="275"/>
        <end position="479"/>
    </location>
</feature>